<dbReference type="InterPro" id="IPR050422">
    <property type="entry name" value="X-Pro_aminopeptidase_P"/>
</dbReference>
<sequence>MSNDLIQKLTEDEIYIADYGQIFNDLDKIPGSASVLLDVNRTNLNAFYSISANIVERENPSQLLKSIKNDVETDGMKNAMKKDGVALTQFYYWLEENIGKTKITEFTVMGKLKEFRSLQKNFKGESFGSIVGYKD</sequence>
<gene>
    <name evidence="1" type="ORF">CEJ86_33725</name>
</gene>
<organism evidence="1 2">
    <name type="scientific">Rhizobium meliloti</name>
    <name type="common">Ensifer meliloti</name>
    <name type="synonym">Sinorhizobium meliloti</name>
    <dbReference type="NCBI Taxonomy" id="382"/>
    <lineage>
        <taxon>Bacteria</taxon>
        <taxon>Pseudomonadati</taxon>
        <taxon>Pseudomonadota</taxon>
        <taxon>Alphaproteobacteria</taxon>
        <taxon>Hyphomicrobiales</taxon>
        <taxon>Rhizobiaceae</taxon>
        <taxon>Sinorhizobium/Ensifer group</taxon>
        <taxon>Sinorhizobium</taxon>
    </lineage>
</organism>
<name>A0A2J0YSV6_RHIML</name>
<dbReference type="AlphaFoldDB" id="A0A2J0YSV6"/>
<feature type="non-terminal residue" evidence="1">
    <location>
        <position position="135"/>
    </location>
</feature>
<dbReference type="EMBL" id="NJGD01000149">
    <property type="protein sequence ID" value="PJR06366.1"/>
    <property type="molecule type" value="Genomic_DNA"/>
</dbReference>
<evidence type="ECO:0000313" key="2">
    <source>
        <dbReference type="Proteomes" id="UP000231987"/>
    </source>
</evidence>
<dbReference type="Gene3D" id="3.90.230.10">
    <property type="entry name" value="Creatinase/methionine aminopeptidase superfamily"/>
    <property type="match status" value="1"/>
</dbReference>
<protein>
    <submittedName>
        <fullName evidence="1">Uncharacterized protein</fullName>
    </submittedName>
</protein>
<proteinExistence type="predicted"/>
<dbReference type="Pfam" id="PF16189">
    <property type="entry name" value="Creatinase_N_2"/>
    <property type="match status" value="1"/>
</dbReference>
<reference evidence="1 2" key="1">
    <citation type="submission" date="2017-06" db="EMBL/GenBank/DDBJ databases">
        <title>Ensifer strains isolated from leguminous trees and herbs display diverse denitrification phenotypes with some acting as strong N2O sinks.</title>
        <authorList>
            <person name="Woliy K."/>
            <person name="Mania D."/>
            <person name="Bakken L.R."/>
            <person name="Frostegard A."/>
        </authorList>
    </citation>
    <scope>NUCLEOTIDE SEQUENCE [LARGE SCALE GENOMIC DNA]</scope>
    <source>
        <strain evidence="1 2">AC50a</strain>
    </source>
</reference>
<dbReference type="InterPro" id="IPR036005">
    <property type="entry name" value="Creatinase/aminopeptidase-like"/>
</dbReference>
<evidence type="ECO:0000313" key="1">
    <source>
        <dbReference type="EMBL" id="PJR06366.1"/>
    </source>
</evidence>
<dbReference type="SUPFAM" id="SSF55920">
    <property type="entry name" value="Creatinase/aminopeptidase"/>
    <property type="match status" value="1"/>
</dbReference>
<dbReference type="PANTHER" id="PTHR43763">
    <property type="entry name" value="XAA-PRO AMINOPEPTIDASE 1"/>
    <property type="match status" value="1"/>
</dbReference>
<accession>A0A2J0YSV6</accession>
<dbReference type="Proteomes" id="UP000231987">
    <property type="component" value="Unassembled WGS sequence"/>
</dbReference>
<dbReference type="PANTHER" id="PTHR43763:SF6">
    <property type="entry name" value="XAA-PRO AMINOPEPTIDASE 1"/>
    <property type="match status" value="1"/>
</dbReference>
<comment type="caution">
    <text evidence="1">The sequence shown here is derived from an EMBL/GenBank/DDBJ whole genome shotgun (WGS) entry which is preliminary data.</text>
</comment>